<dbReference type="GO" id="GO:0006629">
    <property type="term" value="P:lipid metabolic process"/>
    <property type="evidence" value="ECO:0007669"/>
    <property type="project" value="UniProtKB-KW"/>
</dbReference>
<keyword evidence="6" id="KW-0808">Transferase</keyword>
<organism evidence="8 9">
    <name type="scientific">Candidatus Scatavimonas merdigallinarum</name>
    <dbReference type="NCBI Taxonomy" id="2840914"/>
    <lineage>
        <taxon>Bacteria</taxon>
        <taxon>Bacillati</taxon>
        <taxon>Bacillota</taxon>
        <taxon>Clostridia</taxon>
        <taxon>Eubacteriales</taxon>
        <taxon>Oscillospiraceae</taxon>
        <taxon>Oscillospiraceae incertae sedis</taxon>
        <taxon>Candidatus Scatavimonas</taxon>
    </lineage>
</organism>
<feature type="transmembrane region" description="Helical" evidence="6">
    <location>
        <begin position="134"/>
        <end position="153"/>
    </location>
</feature>
<accession>A0A9D0ZIK8</accession>
<comment type="function">
    <text evidence="6">Catalyzes the transfer of a lysyl group from L-lysyl-tRNA(Lys) to membrane-bound phosphatidylglycerol (PG), which produces lysylphosphatidylglycerol (LPG), a major component of the bacterial membrane with a positive net charge. LPG synthesis contributes to bacterial virulence as it is involved in the resistance mechanism against cationic antimicrobial peptides (CAMP) produces by the host's immune system (defensins, cathelicidins) and by the competing microorganisms.</text>
</comment>
<feature type="transmembrane region" description="Helical" evidence="6">
    <location>
        <begin position="320"/>
        <end position="340"/>
    </location>
</feature>
<evidence type="ECO:0000256" key="1">
    <source>
        <dbReference type="ARBA" id="ARBA00004651"/>
    </source>
</evidence>
<dbReference type="Proteomes" id="UP000886787">
    <property type="component" value="Unassembled WGS sequence"/>
</dbReference>
<comment type="subcellular location">
    <subcellularLocation>
        <location evidence="1 6">Cell membrane</location>
        <topology evidence="1 6">Multi-pass membrane protein</topology>
    </subcellularLocation>
</comment>
<gene>
    <name evidence="6" type="primary">mprF</name>
    <name evidence="8" type="ORF">IAD32_07220</name>
</gene>
<evidence type="ECO:0000256" key="6">
    <source>
        <dbReference type="RuleBase" id="RU363042"/>
    </source>
</evidence>
<comment type="caution">
    <text evidence="8">The sequence shown here is derived from an EMBL/GenBank/DDBJ whole genome shotgun (WGS) entry which is preliminary data.</text>
</comment>
<dbReference type="GO" id="GO:0046677">
    <property type="term" value="P:response to antibiotic"/>
    <property type="evidence" value="ECO:0007669"/>
    <property type="project" value="UniProtKB-KW"/>
</dbReference>
<keyword evidence="4 6" id="KW-1133">Transmembrane helix</keyword>
<evidence type="ECO:0000256" key="7">
    <source>
        <dbReference type="SAM" id="MobiDB-lite"/>
    </source>
</evidence>
<dbReference type="AlphaFoldDB" id="A0A9D0ZIK8"/>
<evidence type="ECO:0000256" key="5">
    <source>
        <dbReference type="ARBA" id="ARBA00023136"/>
    </source>
</evidence>
<sequence length="370" mass="41943">MSSSVKKRRKISGRLIINIFVIVFSICLVAYFFLSENGLMDLLRSSQSISLFWISMAVFAQLFNLLMDTFVTYNFIYLRYKHFSLWDAVKVCLVGQFFSAITPSSTGGQPMQVYLMTKMGINAGYGTSTMMQKFIVYQLTSTAYSILAIVLRFDFFIGNLDMPGMWIFVLIGFASQLIVTSALIVICFNRSLSAKFVGLLAKLFKKFKYKKADQKIASLEHQIHMFHQSNKELLKESRLMLSSFLLVILQLTAILSVPYFIYRAFGLNEASPLDMICSQAFVNVTSSLMPLPGASGAAELGFSAFFGMFFTAETIKSAILVWRIITYYGTILLSLPFSYFTKDKKEHEKDLEEGVIQEQDESLTREETDS</sequence>
<evidence type="ECO:0000313" key="8">
    <source>
        <dbReference type="EMBL" id="HIQ81055.1"/>
    </source>
</evidence>
<proteinExistence type="inferred from homology"/>
<dbReference type="GO" id="GO:0005886">
    <property type="term" value="C:plasma membrane"/>
    <property type="evidence" value="ECO:0007669"/>
    <property type="project" value="UniProtKB-SubCell"/>
</dbReference>
<evidence type="ECO:0000313" key="9">
    <source>
        <dbReference type="Proteomes" id="UP000886787"/>
    </source>
</evidence>
<feature type="transmembrane region" description="Helical" evidence="6">
    <location>
        <begin position="165"/>
        <end position="188"/>
    </location>
</feature>
<comment type="catalytic activity">
    <reaction evidence="6">
        <text>L-lysyl-tRNA(Lys) + a 1,2-diacyl-sn-glycero-3-phospho-(1'-sn-glycerol) = a 1,2-diacyl-sn-glycero-3-phospho-1'-(3'-O-L-lysyl)-sn-glycerol + tRNA(Lys)</text>
        <dbReference type="Rhea" id="RHEA:10668"/>
        <dbReference type="Rhea" id="RHEA-COMP:9696"/>
        <dbReference type="Rhea" id="RHEA-COMP:9697"/>
        <dbReference type="ChEBI" id="CHEBI:64716"/>
        <dbReference type="ChEBI" id="CHEBI:75792"/>
        <dbReference type="ChEBI" id="CHEBI:78442"/>
        <dbReference type="ChEBI" id="CHEBI:78529"/>
        <dbReference type="EC" id="2.3.2.3"/>
    </reaction>
</comment>
<keyword evidence="2" id="KW-1003">Cell membrane</keyword>
<name>A0A9D0ZIK8_9FIRM</name>
<protein>
    <recommendedName>
        <fullName evidence="6">Phosphatidylglycerol lysyltransferase</fullName>
        <ecNumber evidence="6">2.3.2.3</ecNumber>
    </recommendedName>
    <alternativeName>
        <fullName evidence="6">Lysylphosphatidylglycerol synthase</fullName>
    </alternativeName>
</protein>
<feature type="transmembrane region" description="Helical" evidence="6">
    <location>
        <begin position="53"/>
        <end position="76"/>
    </location>
</feature>
<reference evidence="8" key="1">
    <citation type="submission" date="2020-10" db="EMBL/GenBank/DDBJ databases">
        <authorList>
            <person name="Gilroy R."/>
        </authorList>
    </citation>
    <scope>NUCLEOTIDE SEQUENCE</scope>
    <source>
        <strain evidence="8">ChiSjej1B19-3389</strain>
    </source>
</reference>
<evidence type="ECO:0000256" key="4">
    <source>
        <dbReference type="ARBA" id="ARBA00022989"/>
    </source>
</evidence>
<feature type="region of interest" description="Disordered" evidence="7">
    <location>
        <begin position="350"/>
        <end position="370"/>
    </location>
</feature>
<dbReference type="PANTHER" id="PTHR37693:SF1">
    <property type="entry name" value="INTEGRAL MEMBRANE PROTEIN"/>
    <property type="match status" value="1"/>
</dbReference>
<feature type="transmembrane region" description="Helical" evidence="6">
    <location>
        <begin position="239"/>
        <end position="262"/>
    </location>
</feature>
<evidence type="ECO:0000256" key="2">
    <source>
        <dbReference type="ARBA" id="ARBA00022475"/>
    </source>
</evidence>
<dbReference type="Pfam" id="PF03706">
    <property type="entry name" value="LPG_synthase_TM"/>
    <property type="match status" value="1"/>
</dbReference>
<dbReference type="PANTHER" id="PTHR37693">
    <property type="entry name" value="PHOSPHATIDYLGLYCEROL LYSYLTRANSFERASE"/>
    <property type="match status" value="1"/>
</dbReference>
<evidence type="ECO:0000256" key="3">
    <source>
        <dbReference type="ARBA" id="ARBA00022692"/>
    </source>
</evidence>
<dbReference type="EC" id="2.3.2.3" evidence="6"/>
<keyword evidence="3 6" id="KW-0812">Transmembrane</keyword>
<keyword evidence="5 6" id="KW-0472">Membrane</keyword>
<keyword evidence="6" id="KW-0443">Lipid metabolism</keyword>
<keyword evidence="6" id="KW-0046">Antibiotic resistance</keyword>
<dbReference type="NCBIfam" id="TIGR00374">
    <property type="entry name" value="flippase-like domain"/>
    <property type="match status" value="1"/>
</dbReference>
<dbReference type="GO" id="GO:0050071">
    <property type="term" value="F:phosphatidylglycerol lysyltransferase activity"/>
    <property type="evidence" value="ECO:0007669"/>
    <property type="project" value="UniProtKB-EC"/>
</dbReference>
<dbReference type="EMBL" id="DVFW01000033">
    <property type="protein sequence ID" value="HIQ81055.1"/>
    <property type="molecule type" value="Genomic_DNA"/>
</dbReference>
<comment type="similarity">
    <text evidence="6">Belongs to the LPG synthase family.</text>
</comment>
<reference evidence="8" key="2">
    <citation type="journal article" date="2021" name="PeerJ">
        <title>Extensive microbial diversity within the chicken gut microbiome revealed by metagenomics and culture.</title>
        <authorList>
            <person name="Gilroy R."/>
            <person name="Ravi A."/>
            <person name="Getino M."/>
            <person name="Pursley I."/>
            <person name="Horton D.L."/>
            <person name="Alikhan N.F."/>
            <person name="Baker D."/>
            <person name="Gharbi K."/>
            <person name="Hall N."/>
            <person name="Watson M."/>
            <person name="Adriaenssens E.M."/>
            <person name="Foster-Nyarko E."/>
            <person name="Jarju S."/>
            <person name="Secka A."/>
            <person name="Antonio M."/>
            <person name="Oren A."/>
            <person name="Chaudhuri R.R."/>
            <person name="La Ragione R."/>
            <person name="Hildebrand F."/>
            <person name="Pallen M.J."/>
        </authorList>
    </citation>
    <scope>NUCLEOTIDE SEQUENCE</scope>
    <source>
        <strain evidence="8">ChiSjej1B19-3389</strain>
    </source>
</reference>
<feature type="transmembrane region" description="Helical" evidence="6">
    <location>
        <begin position="12"/>
        <end position="33"/>
    </location>
</feature>
<dbReference type="InterPro" id="IPR022791">
    <property type="entry name" value="L-PG_synthase/AglD"/>
</dbReference>